<dbReference type="Proteomes" id="UP000479710">
    <property type="component" value="Unassembled WGS sequence"/>
</dbReference>
<organism evidence="2 3">
    <name type="scientific">Oryza meyeriana var. granulata</name>
    <dbReference type="NCBI Taxonomy" id="110450"/>
    <lineage>
        <taxon>Eukaryota</taxon>
        <taxon>Viridiplantae</taxon>
        <taxon>Streptophyta</taxon>
        <taxon>Embryophyta</taxon>
        <taxon>Tracheophyta</taxon>
        <taxon>Spermatophyta</taxon>
        <taxon>Magnoliopsida</taxon>
        <taxon>Liliopsida</taxon>
        <taxon>Poales</taxon>
        <taxon>Poaceae</taxon>
        <taxon>BOP clade</taxon>
        <taxon>Oryzoideae</taxon>
        <taxon>Oryzeae</taxon>
        <taxon>Oryzinae</taxon>
        <taxon>Oryza</taxon>
        <taxon>Oryza meyeriana</taxon>
    </lineage>
</organism>
<protein>
    <submittedName>
        <fullName evidence="2">Uncharacterized protein</fullName>
    </submittedName>
</protein>
<comment type="caution">
    <text evidence="2">The sequence shown here is derived from an EMBL/GenBank/DDBJ whole genome shotgun (WGS) entry which is preliminary data.</text>
</comment>
<feature type="region of interest" description="Disordered" evidence="1">
    <location>
        <begin position="1"/>
        <end position="51"/>
    </location>
</feature>
<evidence type="ECO:0000313" key="2">
    <source>
        <dbReference type="EMBL" id="KAF0929388.1"/>
    </source>
</evidence>
<evidence type="ECO:0000256" key="1">
    <source>
        <dbReference type="SAM" id="MobiDB-lite"/>
    </source>
</evidence>
<reference evidence="2 3" key="1">
    <citation type="submission" date="2019-11" db="EMBL/GenBank/DDBJ databases">
        <title>Whole genome sequence of Oryza granulata.</title>
        <authorList>
            <person name="Li W."/>
        </authorList>
    </citation>
    <scope>NUCLEOTIDE SEQUENCE [LARGE SCALE GENOMIC DNA]</scope>
    <source>
        <strain evidence="3">cv. Menghai</strain>
        <tissue evidence="2">Leaf</tissue>
    </source>
</reference>
<accession>A0A6G1EXI8</accession>
<sequence>MAPEAWNTGGGCDGLPWGEKGSVAEARRGEGWGSAVESRGRGRRSRASGSCAKAESGEALLAVREEIAQLTFAGE</sequence>
<name>A0A6G1EXI8_9ORYZ</name>
<dbReference type="AlphaFoldDB" id="A0A6G1EXI8"/>
<dbReference type="EMBL" id="SPHZ02000002">
    <property type="protein sequence ID" value="KAF0929388.1"/>
    <property type="molecule type" value="Genomic_DNA"/>
</dbReference>
<proteinExistence type="predicted"/>
<evidence type="ECO:0000313" key="3">
    <source>
        <dbReference type="Proteomes" id="UP000479710"/>
    </source>
</evidence>
<keyword evidence="3" id="KW-1185">Reference proteome</keyword>
<gene>
    <name evidence="2" type="ORF">E2562_021412</name>
</gene>